<dbReference type="InterPro" id="IPR014729">
    <property type="entry name" value="Rossmann-like_a/b/a_fold"/>
</dbReference>
<dbReference type="Proteomes" id="UP000008385">
    <property type="component" value="Chromosome"/>
</dbReference>
<gene>
    <name evidence="3" type="ordered locus">Rta_25890</name>
</gene>
<dbReference type="PRINTS" id="PR01438">
    <property type="entry name" value="UNVRSLSTRESS"/>
</dbReference>
<dbReference type="HOGENOM" id="CLU_049301_11_0_4"/>
<accession>F5Y3N2</accession>
<comment type="similarity">
    <text evidence="1">Belongs to the universal stress protein A family.</text>
</comment>
<dbReference type="OrthoDB" id="8547832at2"/>
<dbReference type="RefSeq" id="WP_013901921.1">
    <property type="nucleotide sequence ID" value="NC_015677.1"/>
</dbReference>
<dbReference type="InterPro" id="IPR006015">
    <property type="entry name" value="Universal_stress_UspA"/>
</dbReference>
<dbReference type="AlphaFoldDB" id="F5Y3N2"/>
<reference evidence="4" key="1">
    <citation type="submission" date="2006-01" db="EMBL/GenBank/DDBJ databases">
        <title>Genome of the cyst-dividing bacterium Ramlibacter tataouinensis.</title>
        <authorList>
            <person name="Barakat M."/>
            <person name="Ortet P."/>
            <person name="De Luca G."/>
            <person name="Jourlin-Castelli C."/>
            <person name="Ansaldi M."/>
            <person name="Py B."/>
            <person name="Fichant G."/>
            <person name="Coutinho P."/>
            <person name="Voulhoux R."/>
            <person name="Bastien O."/>
            <person name="Roy S."/>
            <person name="Marechal E."/>
            <person name="Henrissat B."/>
            <person name="Quentin Y."/>
            <person name="Noirot P."/>
            <person name="Filloux A."/>
            <person name="Mejean V."/>
            <person name="DuBow M."/>
            <person name="Barras F."/>
            <person name="Heulin T."/>
        </authorList>
    </citation>
    <scope>NUCLEOTIDE SEQUENCE [LARGE SCALE GENOMIC DNA]</scope>
    <source>
        <strain evidence="4">ATCC BAA-407 / DSM 14655 / LMG 21543 / TTB310</strain>
    </source>
</reference>
<name>F5Y3N2_RAMTT</name>
<dbReference type="InterPro" id="IPR006016">
    <property type="entry name" value="UspA"/>
</dbReference>
<evidence type="ECO:0000259" key="2">
    <source>
        <dbReference type="Pfam" id="PF00582"/>
    </source>
</evidence>
<proteinExistence type="inferred from homology"/>
<evidence type="ECO:0000313" key="4">
    <source>
        <dbReference type="Proteomes" id="UP000008385"/>
    </source>
</evidence>
<keyword evidence="4" id="KW-1185">Reference proteome</keyword>
<dbReference type="Pfam" id="PF00582">
    <property type="entry name" value="Usp"/>
    <property type="match status" value="1"/>
</dbReference>
<evidence type="ECO:0000313" key="3">
    <source>
        <dbReference type="EMBL" id="AEG93689.1"/>
    </source>
</evidence>
<dbReference type="STRING" id="365046.Rta_25890"/>
<dbReference type="CDD" id="cd00293">
    <property type="entry name" value="USP-like"/>
    <property type="match status" value="1"/>
</dbReference>
<dbReference type="KEGG" id="rta:Rta_25890"/>
<evidence type="ECO:0000256" key="1">
    <source>
        <dbReference type="ARBA" id="ARBA00008791"/>
    </source>
</evidence>
<reference evidence="3 4" key="2">
    <citation type="journal article" date="2011" name="PLoS ONE">
        <title>The Cyst-Dividing Bacterium Ramlibacter tataouinensis TTB310 Genome Reveals a Well-Stocked Toolbox for Adaptation to a Desert Environment.</title>
        <authorList>
            <person name="De Luca G."/>
            <person name="Barakat M."/>
            <person name="Ortet P."/>
            <person name="Fochesato S."/>
            <person name="Jourlin-Castelli C."/>
            <person name="Ansaldi M."/>
            <person name="Py B."/>
            <person name="Fichant G."/>
            <person name="Coutinho P.M."/>
            <person name="Voulhoux R."/>
            <person name="Bastien O."/>
            <person name="Marechal E."/>
            <person name="Henrissat B."/>
            <person name="Quentin Y."/>
            <person name="Noirot P."/>
            <person name="Filloux A."/>
            <person name="Mejean V."/>
            <person name="Dubow M.S."/>
            <person name="Barras F."/>
            <person name="Barbe V."/>
            <person name="Weissenbach J."/>
            <person name="Mihalcescu I."/>
            <person name="Vermeglio A."/>
            <person name="Achouak W."/>
            <person name="Heulin T."/>
        </authorList>
    </citation>
    <scope>NUCLEOTIDE SEQUENCE [LARGE SCALE GENOMIC DNA]</scope>
    <source>
        <strain evidence="4">ATCC BAA-407 / DSM 14655 / LMG 21543 / TTB310</strain>
    </source>
</reference>
<dbReference type="SUPFAM" id="SSF52402">
    <property type="entry name" value="Adenine nucleotide alpha hydrolases-like"/>
    <property type="match status" value="1"/>
</dbReference>
<dbReference type="PANTHER" id="PTHR46268:SF6">
    <property type="entry name" value="UNIVERSAL STRESS PROTEIN UP12"/>
    <property type="match status" value="1"/>
</dbReference>
<sequence length="155" mass="15880">MFKRILVPLDGSEPSQHALAIAIGLARANAGQLRLIHMIDHATYLAGYDPSGGSSAQLFGALQDSARQIVAGAEASARQEGVAADGVVVDGLGVRLGDAVAKAASEWGADLIVVGTHGRRGPSRLLLGSGAEQIIRLSPMPVLVTRVPEPASKSA</sequence>
<dbReference type="Gene3D" id="3.40.50.620">
    <property type="entry name" value="HUPs"/>
    <property type="match status" value="1"/>
</dbReference>
<dbReference type="PANTHER" id="PTHR46268">
    <property type="entry name" value="STRESS RESPONSE PROTEIN NHAX"/>
    <property type="match status" value="1"/>
</dbReference>
<dbReference type="EMBL" id="CP000245">
    <property type="protein sequence ID" value="AEG93689.1"/>
    <property type="molecule type" value="Genomic_DNA"/>
</dbReference>
<dbReference type="eggNOG" id="COG0589">
    <property type="taxonomic scope" value="Bacteria"/>
</dbReference>
<feature type="domain" description="UspA" evidence="2">
    <location>
        <begin position="1"/>
        <end position="146"/>
    </location>
</feature>
<organism evidence="3 4">
    <name type="scientific">Ramlibacter tataouinensis (strain ATCC BAA-407 / DSM 14655 / LMG 21543 / TTB310)</name>
    <dbReference type="NCBI Taxonomy" id="365046"/>
    <lineage>
        <taxon>Bacteria</taxon>
        <taxon>Pseudomonadati</taxon>
        <taxon>Pseudomonadota</taxon>
        <taxon>Betaproteobacteria</taxon>
        <taxon>Burkholderiales</taxon>
        <taxon>Comamonadaceae</taxon>
        <taxon>Ramlibacter</taxon>
    </lineage>
</organism>
<protein>
    <recommendedName>
        <fullName evidence="2">UspA domain-containing protein</fullName>
    </recommendedName>
</protein>